<reference evidence="2 3" key="1">
    <citation type="journal article" date="2018" name="Nat. Ecol. Evol.">
        <title>Pezizomycetes genomes reveal the molecular basis of ectomycorrhizal truffle lifestyle.</title>
        <authorList>
            <person name="Murat C."/>
            <person name="Payen T."/>
            <person name="Noel B."/>
            <person name="Kuo A."/>
            <person name="Morin E."/>
            <person name="Chen J."/>
            <person name="Kohler A."/>
            <person name="Krizsan K."/>
            <person name="Balestrini R."/>
            <person name="Da Silva C."/>
            <person name="Montanini B."/>
            <person name="Hainaut M."/>
            <person name="Levati E."/>
            <person name="Barry K.W."/>
            <person name="Belfiori B."/>
            <person name="Cichocki N."/>
            <person name="Clum A."/>
            <person name="Dockter R.B."/>
            <person name="Fauchery L."/>
            <person name="Guy J."/>
            <person name="Iotti M."/>
            <person name="Le Tacon F."/>
            <person name="Lindquist E.A."/>
            <person name="Lipzen A."/>
            <person name="Malagnac F."/>
            <person name="Mello A."/>
            <person name="Molinier V."/>
            <person name="Miyauchi S."/>
            <person name="Poulain J."/>
            <person name="Riccioni C."/>
            <person name="Rubini A."/>
            <person name="Sitrit Y."/>
            <person name="Splivallo R."/>
            <person name="Traeger S."/>
            <person name="Wang M."/>
            <person name="Zifcakova L."/>
            <person name="Wipf D."/>
            <person name="Zambonelli A."/>
            <person name="Paolocci F."/>
            <person name="Nowrousian M."/>
            <person name="Ottonello S."/>
            <person name="Baldrian P."/>
            <person name="Spatafora J.W."/>
            <person name="Henrissat B."/>
            <person name="Nagy L.G."/>
            <person name="Aury J.M."/>
            <person name="Wincker P."/>
            <person name="Grigoriev I.V."/>
            <person name="Bonfante P."/>
            <person name="Martin F.M."/>
        </authorList>
    </citation>
    <scope>NUCLEOTIDE SEQUENCE [LARGE SCALE GENOMIC DNA]</scope>
    <source>
        <strain evidence="2 3">RN42</strain>
    </source>
</reference>
<keyword evidence="1" id="KW-1133">Transmembrane helix</keyword>
<keyword evidence="1" id="KW-0812">Transmembrane</keyword>
<feature type="transmembrane region" description="Helical" evidence="1">
    <location>
        <begin position="35"/>
        <end position="56"/>
    </location>
</feature>
<evidence type="ECO:0000313" key="2">
    <source>
        <dbReference type="EMBL" id="RPA84226.1"/>
    </source>
</evidence>
<protein>
    <submittedName>
        <fullName evidence="2">Uncharacterized protein</fullName>
    </submittedName>
</protein>
<dbReference type="EMBL" id="ML119660">
    <property type="protein sequence ID" value="RPA84226.1"/>
    <property type="molecule type" value="Genomic_DNA"/>
</dbReference>
<organism evidence="2 3">
    <name type="scientific">Ascobolus immersus RN42</name>
    <dbReference type="NCBI Taxonomy" id="1160509"/>
    <lineage>
        <taxon>Eukaryota</taxon>
        <taxon>Fungi</taxon>
        <taxon>Dikarya</taxon>
        <taxon>Ascomycota</taxon>
        <taxon>Pezizomycotina</taxon>
        <taxon>Pezizomycetes</taxon>
        <taxon>Pezizales</taxon>
        <taxon>Ascobolaceae</taxon>
        <taxon>Ascobolus</taxon>
    </lineage>
</organism>
<accession>A0A3N4IF45</accession>
<sequence length="100" mass="11411">MINGLLCMAAYFVTISLSSLWILAYHVGFRFGNVHNAWCIIILRFSLGAIVYPTVCKLSATSPLSTTSLLFFKWHRQVRVMEILVVRLGFLYYLFGSSVR</sequence>
<name>A0A3N4IF45_ASCIM</name>
<feature type="transmembrane region" description="Helical" evidence="1">
    <location>
        <begin position="77"/>
        <end position="95"/>
    </location>
</feature>
<gene>
    <name evidence="2" type="ORF">BJ508DRAFT_42868</name>
</gene>
<dbReference type="Proteomes" id="UP000275078">
    <property type="component" value="Unassembled WGS sequence"/>
</dbReference>
<feature type="transmembrane region" description="Helical" evidence="1">
    <location>
        <begin position="7"/>
        <end position="29"/>
    </location>
</feature>
<evidence type="ECO:0000313" key="3">
    <source>
        <dbReference type="Proteomes" id="UP000275078"/>
    </source>
</evidence>
<evidence type="ECO:0000256" key="1">
    <source>
        <dbReference type="SAM" id="Phobius"/>
    </source>
</evidence>
<keyword evidence="1" id="KW-0472">Membrane</keyword>
<dbReference type="AlphaFoldDB" id="A0A3N4IF45"/>
<proteinExistence type="predicted"/>
<keyword evidence="3" id="KW-1185">Reference proteome</keyword>